<sequence>MLYDVEKQKCDHDNMECLRELEASLGTYRLAVNNHQLLKESPFCQNSLSLKKQHSLHKSLTVTSAPAPTSKYHPDNKEIIKASINLIWKVTDEKVISITFNNPILSANIALDNGTSTVIRLDVPNAVLLDEDNYRKLRTELTRKGSITIVEEKIEDFNNDIQANANRIGCDDPDVGGANMFSKPSTLTDSLPCDDQILNPSNEKDLLHPDIVNAETSILTKPFVFHSSSNKINESTLIINKFSKITLENSQQANNPIDEITHDPLQENNSVDVHNNNQRISLTKAIAQHVESSNSNDSEFSELDDDTGLKQSSAGSNLQLNYSEIAIQKIDAQFSSFNIDSTNKKSSFFDNLAASESNDQLYSDIKKDQNSEVQSLDFVVLPLNHKENDKDLENEVQNVGSVVQPLNYDESDKYFEEIDELIFDVLDSRQQPSVTQSNHPSNKTNISRSDIVNVKTGVVESNRNVRDNQHASEMETEYPIFLIPSTDTNSSSSTKDHTEFLRDNKL</sequence>
<evidence type="ECO:0000313" key="1">
    <source>
        <dbReference type="EMBL" id="CAG8554633.1"/>
    </source>
</evidence>
<evidence type="ECO:0000313" key="2">
    <source>
        <dbReference type="Proteomes" id="UP000789366"/>
    </source>
</evidence>
<reference evidence="1" key="1">
    <citation type="submission" date="2021-06" db="EMBL/GenBank/DDBJ databases">
        <authorList>
            <person name="Kallberg Y."/>
            <person name="Tangrot J."/>
            <person name="Rosling A."/>
        </authorList>
    </citation>
    <scope>NUCLEOTIDE SEQUENCE</scope>
    <source>
        <strain evidence="1">28 12/20/2015</strain>
    </source>
</reference>
<feature type="non-terminal residue" evidence="1">
    <location>
        <position position="506"/>
    </location>
</feature>
<gene>
    <name evidence="1" type="ORF">SPELUC_LOCUS5349</name>
</gene>
<proteinExistence type="predicted"/>
<dbReference type="EMBL" id="CAJVPW010005415">
    <property type="protein sequence ID" value="CAG8554633.1"/>
    <property type="molecule type" value="Genomic_DNA"/>
</dbReference>
<name>A0ACA9LYC2_9GLOM</name>
<comment type="caution">
    <text evidence="1">The sequence shown here is derived from an EMBL/GenBank/DDBJ whole genome shotgun (WGS) entry which is preliminary data.</text>
</comment>
<protein>
    <submittedName>
        <fullName evidence="1">15742_t:CDS:1</fullName>
    </submittedName>
</protein>
<organism evidence="1 2">
    <name type="scientific">Cetraspora pellucida</name>
    <dbReference type="NCBI Taxonomy" id="1433469"/>
    <lineage>
        <taxon>Eukaryota</taxon>
        <taxon>Fungi</taxon>
        <taxon>Fungi incertae sedis</taxon>
        <taxon>Mucoromycota</taxon>
        <taxon>Glomeromycotina</taxon>
        <taxon>Glomeromycetes</taxon>
        <taxon>Diversisporales</taxon>
        <taxon>Gigasporaceae</taxon>
        <taxon>Cetraspora</taxon>
    </lineage>
</organism>
<accession>A0ACA9LYC2</accession>
<keyword evidence="2" id="KW-1185">Reference proteome</keyword>
<dbReference type="Proteomes" id="UP000789366">
    <property type="component" value="Unassembled WGS sequence"/>
</dbReference>